<protein>
    <recommendedName>
        <fullName evidence="4">Microcystin LR degradation protein MlrC N-terminal domain-containing protein</fullName>
    </recommendedName>
</protein>
<dbReference type="InterPro" id="IPR015995">
    <property type="entry name" value="MlrC_N"/>
</dbReference>
<proteinExistence type="predicted"/>
<evidence type="ECO:0000313" key="3">
    <source>
        <dbReference type="EMBL" id="SVC56300.1"/>
    </source>
</evidence>
<feature type="domain" description="Microcystin LR degradation protein MlrC N-terminal" evidence="2">
    <location>
        <begin position="14"/>
        <end position="297"/>
    </location>
</feature>
<evidence type="ECO:0000259" key="2">
    <source>
        <dbReference type="Pfam" id="PF07364"/>
    </source>
</evidence>
<sequence>MGSEAVFMSKPKRRIAIAGFSHETNTYCRDETCREAFHQLRGARLLRALGQETSLGGALAACDELGYQAVPILAVTAQPSGIINHETYQEFKSEILGGLLENAPLDGIYLDLHGAGVVNGIYDLEGDLVAAIRSLVGNDLPITASFDLHGNITQQMADVLDGTFACHQYPHIDMHLRAEEAVRLIGGMLDDDIQSVTYVATVPMLIPTTTTFGGIGKQVLSEMLTAESEQGVIDVSWFHGFPYTDIAHIGSCIAVTTESDPLQAERIACQLALMLWQRREDFRPLSLSAEQAIAEALAYNKHAVVINETSDNCGGGAPGDGTHLLSAQLKAGLEKVCFGFIVDAQVAEQAHAAGVGSTINVLL</sequence>
<evidence type="ECO:0000259" key="1">
    <source>
        <dbReference type="Pfam" id="PF07171"/>
    </source>
</evidence>
<dbReference type="InterPro" id="IPR010799">
    <property type="entry name" value="MlrC_C"/>
</dbReference>
<dbReference type="EMBL" id="UINC01098071">
    <property type="protein sequence ID" value="SVC56300.1"/>
    <property type="molecule type" value="Genomic_DNA"/>
</dbReference>
<feature type="non-terminal residue" evidence="3">
    <location>
        <position position="363"/>
    </location>
</feature>
<name>A0A382N6D2_9ZZZZ</name>
<dbReference type="Pfam" id="PF07364">
    <property type="entry name" value="DUF1485"/>
    <property type="match status" value="1"/>
</dbReference>
<gene>
    <name evidence="3" type="ORF">METZ01_LOCUS309154</name>
</gene>
<dbReference type="Pfam" id="PF07171">
    <property type="entry name" value="MlrC_C"/>
    <property type="match status" value="1"/>
</dbReference>
<accession>A0A382N6D2</accession>
<dbReference type="AlphaFoldDB" id="A0A382N6D2"/>
<organism evidence="3">
    <name type="scientific">marine metagenome</name>
    <dbReference type="NCBI Taxonomy" id="408172"/>
    <lineage>
        <taxon>unclassified sequences</taxon>
        <taxon>metagenomes</taxon>
        <taxon>ecological metagenomes</taxon>
    </lineage>
</organism>
<evidence type="ECO:0008006" key="4">
    <source>
        <dbReference type="Google" id="ProtNLM"/>
    </source>
</evidence>
<feature type="domain" description="Microcystin LR degradation protein MlrC C-terminal" evidence="1">
    <location>
        <begin position="307"/>
        <end position="361"/>
    </location>
</feature>
<reference evidence="3" key="1">
    <citation type="submission" date="2018-05" db="EMBL/GenBank/DDBJ databases">
        <authorList>
            <person name="Lanie J.A."/>
            <person name="Ng W.-L."/>
            <person name="Kazmierczak K.M."/>
            <person name="Andrzejewski T.M."/>
            <person name="Davidsen T.M."/>
            <person name="Wayne K.J."/>
            <person name="Tettelin H."/>
            <person name="Glass J.I."/>
            <person name="Rusch D."/>
            <person name="Podicherti R."/>
            <person name="Tsui H.-C.T."/>
            <person name="Winkler M.E."/>
        </authorList>
    </citation>
    <scope>NUCLEOTIDE SEQUENCE</scope>
</reference>